<keyword evidence="2 7" id="KW-0547">Nucleotide-binding</keyword>
<dbReference type="EMBL" id="JAAAIM010000534">
    <property type="protein sequence ID" value="KAG0286902.1"/>
    <property type="molecule type" value="Genomic_DNA"/>
</dbReference>
<dbReference type="Gene3D" id="3.40.50.300">
    <property type="entry name" value="P-loop containing nucleotide triphosphate hydrolases"/>
    <property type="match status" value="2"/>
</dbReference>
<dbReference type="SMART" id="SM00490">
    <property type="entry name" value="HELICc"/>
    <property type="match status" value="1"/>
</dbReference>
<dbReference type="PROSITE" id="PS51195">
    <property type="entry name" value="Q_MOTIF"/>
    <property type="match status" value="1"/>
</dbReference>
<dbReference type="SUPFAM" id="SSF52540">
    <property type="entry name" value="P-loop containing nucleoside triphosphate hydrolases"/>
    <property type="match status" value="1"/>
</dbReference>
<accession>A0ABQ7JWY7</accession>
<evidence type="ECO:0000256" key="1">
    <source>
        <dbReference type="ARBA" id="ARBA00012552"/>
    </source>
</evidence>
<dbReference type="EC" id="3.6.4.13" evidence="1"/>
<sequence length="662" mass="71865">MDNKNFFAWEAGYAANNSTNNPTSSSTTDSSAPATGTIPNNPSTTSSPTAPFSGLEDTSNSKGTSTAFGGHNTAFGGSNSAFRGTDSAFGDSNAGFGGSNTAFSGGGGTVFGSTDFNSIGDVLSRKEYGFGGSDSDTNSAIGSTAGSGADQLKKLSGDIGTMQIRSSATTLSAPVTSSSANSSSSVSDSVSASVSSSAQSQAVGGDERSSSSSAGETQGSQLLEMSNLNASYNVQVIQQGESSPYHSIKRFEELELHDDIIKGLYNKKFDRPSRIQEHALPLLLKNPPEHLIGQAQSGTGKTAAFCLAILARLNYNDPACQAIILSPTRELTLQTVDVMKELSRFTKATIATVVYQTDRCYSQVHGQIVVGTPGTVDRVIKMRYLNVTKVMVLVLDEADNMLDMQNLGQMSHQIKRLIPNTAQLVLFSATYPSILERYIEQFLGTAPRNQVRLLKIEEYAIRTIRQFYIDCEDEEDRFSLLSDLYKVMTISKSIIFVHTRAVADKITTRLVNAGHQVTVLHGGLNPDERDKCMDDFRLTRTKVLVATNVLARGIDICDVNMVINYDLPTTLRGPDGRKVADPEVYLHRIGRTGRFGRRGVAINFVHSLEAYEILHDIQKYYVCDILKIVTDWQNLEGTTEHDKKETRLDNIEAFIKKTLKST</sequence>
<keyword evidence="4 7" id="KW-0347">Helicase</keyword>
<dbReference type="CDD" id="cd18787">
    <property type="entry name" value="SF2_C_DEAD"/>
    <property type="match status" value="1"/>
</dbReference>
<dbReference type="InterPro" id="IPR000629">
    <property type="entry name" value="RNA-helicase_DEAD-box_CS"/>
</dbReference>
<dbReference type="PROSITE" id="PS51194">
    <property type="entry name" value="HELICASE_CTER"/>
    <property type="match status" value="1"/>
</dbReference>
<evidence type="ECO:0000259" key="9">
    <source>
        <dbReference type="PROSITE" id="PS51192"/>
    </source>
</evidence>
<feature type="compositionally biased region" description="Low complexity" evidence="8">
    <location>
        <begin position="14"/>
        <end position="49"/>
    </location>
</feature>
<evidence type="ECO:0000256" key="7">
    <source>
        <dbReference type="RuleBase" id="RU000492"/>
    </source>
</evidence>
<name>A0ABQ7JWY7_9FUNG</name>
<dbReference type="Pfam" id="PF00270">
    <property type="entry name" value="DEAD"/>
    <property type="match status" value="1"/>
</dbReference>
<reference evidence="12 13" key="1">
    <citation type="journal article" date="2020" name="Fungal Divers.">
        <title>Resolving the Mortierellaceae phylogeny through synthesis of multi-gene phylogenetics and phylogenomics.</title>
        <authorList>
            <person name="Vandepol N."/>
            <person name="Liber J."/>
            <person name="Desiro A."/>
            <person name="Na H."/>
            <person name="Kennedy M."/>
            <person name="Barry K."/>
            <person name="Grigoriev I.V."/>
            <person name="Miller A.N."/>
            <person name="O'Donnell K."/>
            <person name="Stajich J.E."/>
            <person name="Bonito G."/>
        </authorList>
    </citation>
    <scope>NUCLEOTIDE SEQUENCE [LARGE SCALE GENOMIC DNA]</scope>
    <source>
        <strain evidence="12 13">AD045</strain>
    </source>
</reference>
<dbReference type="Proteomes" id="UP001194696">
    <property type="component" value="Unassembled WGS sequence"/>
</dbReference>
<dbReference type="InterPro" id="IPR014014">
    <property type="entry name" value="RNA_helicase_DEAD_Q_motif"/>
</dbReference>
<dbReference type="InterPro" id="IPR014001">
    <property type="entry name" value="Helicase_ATP-bd"/>
</dbReference>
<evidence type="ECO:0000259" key="10">
    <source>
        <dbReference type="PROSITE" id="PS51194"/>
    </source>
</evidence>
<dbReference type="PROSITE" id="PS00039">
    <property type="entry name" value="DEAD_ATP_HELICASE"/>
    <property type="match status" value="1"/>
</dbReference>
<proteinExistence type="inferred from homology"/>
<organism evidence="12 13">
    <name type="scientific">Linnemannia gamsii</name>
    <dbReference type="NCBI Taxonomy" id="64522"/>
    <lineage>
        <taxon>Eukaryota</taxon>
        <taxon>Fungi</taxon>
        <taxon>Fungi incertae sedis</taxon>
        <taxon>Mucoromycota</taxon>
        <taxon>Mortierellomycotina</taxon>
        <taxon>Mortierellomycetes</taxon>
        <taxon>Mortierellales</taxon>
        <taxon>Mortierellaceae</taxon>
        <taxon>Linnemannia</taxon>
    </lineage>
</organism>
<protein>
    <recommendedName>
        <fullName evidence="1">RNA helicase</fullName>
        <ecNumber evidence="1">3.6.4.13</ecNumber>
    </recommendedName>
</protein>
<evidence type="ECO:0000256" key="2">
    <source>
        <dbReference type="ARBA" id="ARBA00022741"/>
    </source>
</evidence>
<evidence type="ECO:0000313" key="12">
    <source>
        <dbReference type="EMBL" id="KAG0286902.1"/>
    </source>
</evidence>
<feature type="domain" description="DEAD-box RNA helicase Q" evidence="11">
    <location>
        <begin position="249"/>
        <end position="277"/>
    </location>
</feature>
<dbReference type="Pfam" id="PF00271">
    <property type="entry name" value="Helicase_C"/>
    <property type="match status" value="1"/>
</dbReference>
<dbReference type="GO" id="GO:0004386">
    <property type="term" value="F:helicase activity"/>
    <property type="evidence" value="ECO:0007669"/>
    <property type="project" value="UniProtKB-KW"/>
</dbReference>
<feature type="region of interest" description="Disordered" evidence="8">
    <location>
        <begin position="170"/>
        <end position="189"/>
    </location>
</feature>
<feature type="region of interest" description="Disordered" evidence="8">
    <location>
        <begin position="14"/>
        <end position="67"/>
    </location>
</feature>
<keyword evidence="5 7" id="KW-0067">ATP-binding</keyword>
<evidence type="ECO:0000256" key="3">
    <source>
        <dbReference type="ARBA" id="ARBA00022801"/>
    </source>
</evidence>
<feature type="compositionally biased region" description="Polar residues" evidence="8">
    <location>
        <begin position="56"/>
        <end position="67"/>
    </location>
</feature>
<dbReference type="InterPro" id="IPR001650">
    <property type="entry name" value="Helicase_C-like"/>
</dbReference>
<feature type="domain" description="Helicase ATP-binding" evidence="9">
    <location>
        <begin position="282"/>
        <end position="449"/>
    </location>
</feature>
<feature type="compositionally biased region" description="Low complexity" evidence="8">
    <location>
        <begin position="172"/>
        <end position="189"/>
    </location>
</feature>
<dbReference type="SMART" id="SM00487">
    <property type="entry name" value="DEXDc"/>
    <property type="match status" value="1"/>
</dbReference>
<dbReference type="InterPro" id="IPR011545">
    <property type="entry name" value="DEAD/DEAH_box_helicase_dom"/>
</dbReference>
<evidence type="ECO:0000256" key="4">
    <source>
        <dbReference type="ARBA" id="ARBA00022806"/>
    </source>
</evidence>
<evidence type="ECO:0000256" key="5">
    <source>
        <dbReference type="ARBA" id="ARBA00022840"/>
    </source>
</evidence>
<evidence type="ECO:0000313" key="13">
    <source>
        <dbReference type="Proteomes" id="UP001194696"/>
    </source>
</evidence>
<feature type="region of interest" description="Disordered" evidence="8">
    <location>
        <begin position="196"/>
        <end position="219"/>
    </location>
</feature>
<gene>
    <name evidence="12" type="primary">DBP5_1</name>
    <name evidence="12" type="ORF">BGZ96_009083</name>
</gene>
<dbReference type="PROSITE" id="PS51192">
    <property type="entry name" value="HELICASE_ATP_BIND_1"/>
    <property type="match status" value="1"/>
</dbReference>
<keyword evidence="3 7" id="KW-0378">Hydrolase</keyword>
<dbReference type="InterPro" id="IPR027417">
    <property type="entry name" value="P-loop_NTPase"/>
</dbReference>
<evidence type="ECO:0000259" key="11">
    <source>
        <dbReference type="PROSITE" id="PS51195"/>
    </source>
</evidence>
<dbReference type="PANTHER" id="PTHR47958">
    <property type="entry name" value="ATP-DEPENDENT RNA HELICASE DBP3"/>
    <property type="match status" value="1"/>
</dbReference>
<feature type="short sequence motif" description="Q motif" evidence="6">
    <location>
        <begin position="249"/>
        <end position="277"/>
    </location>
</feature>
<comment type="similarity">
    <text evidence="7">Belongs to the DEAD box helicase family.</text>
</comment>
<keyword evidence="13" id="KW-1185">Reference proteome</keyword>
<comment type="caution">
    <text evidence="12">The sequence shown here is derived from an EMBL/GenBank/DDBJ whole genome shotgun (WGS) entry which is preliminary data.</text>
</comment>
<evidence type="ECO:0000256" key="8">
    <source>
        <dbReference type="SAM" id="MobiDB-lite"/>
    </source>
</evidence>
<feature type="domain" description="Helicase C-terminal" evidence="10">
    <location>
        <begin position="463"/>
        <end position="636"/>
    </location>
</feature>
<evidence type="ECO:0000256" key="6">
    <source>
        <dbReference type="PROSITE-ProRule" id="PRU00552"/>
    </source>
</evidence>